<evidence type="ECO:0000313" key="2">
    <source>
        <dbReference type="Proteomes" id="UP001172101"/>
    </source>
</evidence>
<organism evidence="1 2">
    <name type="scientific">Lasiosphaeria miniovina</name>
    <dbReference type="NCBI Taxonomy" id="1954250"/>
    <lineage>
        <taxon>Eukaryota</taxon>
        <taxon>Fungi</taxon>
        <taxon>Dikarya</taxon>
        <taxon>Ascomycota</taxon>
        <taxon>Pezizomycotina</taxon>
        <taxon>Sordariomycetes</taxon>
        <taxon>Sordariomycetidae</taxon>
        <taxon>Sordariales</taxon>
        <taxon>Lasiosphaeriaceae</taxon>
        <taxon>Lasiosphaeria</taxon>
    </lineage>
</organism>
<dbReference type="GO" id="GO:0004497">
    <property type="term" value="F:monooxygenase activity"/>
    <property type="evidence" value="ECO:0007669"/>
    <property type="project" value="InterPro"/>
</dbReference>
<evidence type="ECO:0000313" key="1">
    <source>
        <dbReference type="EMBL" id="KAK0713606.1"/>
    </source>
</evidence>
<proteinExistence type="predicted"/>
<protein>
    <submittedName>
        <fullName evidence="1">Cytochrome P450</fullName>
    </submittedName>
</protein>
<dbReference type="PANTHER" id="PTHR47582:SF1">
    <property type="entry name" value="P450, PUTATIVE (EUROFUNG)-RELATED"/>
    <property type="match status" value="1"/>
</dbReference>
<comment type="caution">
    <text evidence="1">The sequence shown here is derived from an EMBL/GenBank/DDBJ whole genome shotgun (WGS) entry which is preliminary data.</text>
</comment>
<reference evidence="1" key="1">
    <citation type="submission" date="2023-06" db="EMBL/GenBank/DDBJ databases">
        <title>Genome-scale phylogeny and comparative genomics of the fungal order Sordariales.</title>
        <authorList>
            <consortium name="Lawrence Berkeley National Laboratory"/>
            <person name="Hensen N."/>
            <person name="Bonometti L."/>
            <person name="Westerberg I."/>
            <person name="Brannstrom I.O."/>
            <person name="Guillou S."/>
            <person name="Cros-Aarteil S."/>
            <person name="Calhoun S."/>
            <person name="Haridas S."/>
            <person name="Kuo A."/>
            <person name="Mondo S."/>
            <person name="Pangilinan J."/>
            <person name="Riley R."/>
            <person name="LaButti K."/>
            <person name="Andreopoulos B."/>
            <person name="Lipzen A."/>
            <person name="Chen C."/>
            <person name="Yanf M."/>
            <person name="Daum C."/>
            <person name="Ng V."/>
            <person name="Clum A."/>
            <person name="Steindorff A."/>
            <person name="Ohm R."/>
            <person name="Martin F."/>
            <person name="Silar P."/>
            <person name="Natvig D."/>
            <person name="Lalanne C."/>
            <person name="Gautier V."/>
            <person name="Ament-velasquez S.L."/>
            <person name="Kruys A."/>
            <person name="Hutchinson M.I."/>
            <person name="Powell A.J."/>
            <person name="Barry K."/>
            <person name="Miller A.N."/>
            <person name="Grigoriev I.V."/>
            <person name="Debuchy R."/>
            <person name="Gladieux P."/>
            <person name="Thoren M.H."/>
            <person name="Johannesson H."/>
        </authorList>
    </citation>
    <scope>NUCLEOTIDE SEQUENCE</scope>
    <source>
        <strain evidence="1">SMH2392-1A</strain>
    </source>
</reference>
<dbReference type="PANTHER" id="PTHR47582">
    <property type="entry name" value="P450, PUTATIVE (EUROFUNG)-RELATED"/>
    <property type="match status" value="1"/>
</dbReference>
<name>A0AA40AD17_9PEZI</name>
<dbReference type="RefSeq" id="XP_060294929.1">
    <property type="nucleotide sequence ID" value="XM_060444076.1"/>
</dbReference>
<dbReference type="GO" id="GO:0016705">
    <property type="term" value="F:oxidoreductase activity, acting on paired donors, with incorporation or reduction of molecular oxygen"/>
    <property type="evidence" value="ECO:0007669"/>
    <property type="project" value="InterPro"/>
</dbReference>
<dbReference type="GeneID" id="85327346"/>
<accession>A0AA40AD17</accession>
<dbReference type="AlphaFoldDB" id="A0AA40AD17"/>
<dbReference type="SUPFAM" id="SSF48264">
    <property type="entry name" value="Cytochrome P450"/>
    <property type="match status" value="1"/>
</dbReference>
<dbReference type="InterPro" id="IPR036396">
    <property type="entry name" value="Cyt_P450_sf"/>
</dbReference>
<dbReference type="GO" id="GO:0005506">
    <property type="term" value="F:iron ion binding"/>
    <property type="evidence" value="ECO:0007669"/>
    <property type="project" value="InterPro"/>
</dbReference>
<dbReference type="GO" id="GO:0020037">
    <property type="term" value="F:heme binding"/>
    <property type="evidence" value="ECO:0007669"/>
    <property type="project" value="InterPro"/>
</dbReference>
<sequence>MWKEPPAILTGIPFLGPIAGMIREKSRFYIRLRDTYKLSIYTLRLPFIRMHVVNATEPVPTLQKQWRTVSFDAFAADSGFIFGMSKKANELMHHDMTSDNGFMLSALKYILPSVSPGPDLDDINRRAIQILANETDKVRARGSMRAGLQKWTRDIMVLCTSDAVWGPQNTYRDPVVAEAWKTFEAGFFTLAMFPRAPFLFPKLIRAREVVAAALIVYFHRGGHKAASALVRMRFEHHHDMHGFSVEDVARGELGNTVALLANSTTVLADVRGEVSALVSTKTEGGRQVDVVDLVKVTEACPILASPFPETLRCRALNPRSRLLLHDKGSMLMIPAPQRRRPNRVGFRAFGRGHVLCPGRHFASTELMALAALMVLQFDVVPVANGGKWATPTLHNSPVQAGFPVIDDDIDVDIRPRDPSAEWRVEFSGSKKAMNIVSEDISGMVE</sequence>
<keyword evidence="2" id="KW-1185">Reference proteome</keyword>
<dbReference type="Gene3D" id="1.10.630.10">
    <property type="entry name" value="Cytochrome P450"/>
    <property type="match status" value="1"/>
</dbReference>
<dbReference type="InterPro" id="IPR053007">
    <property type="entry name" value="CYP450_monoxygenase_sec-met"/>
</dbReference>
<gene>
    <name evidence="1" type="ORF">B0T26DRAFT_742210</name>
</gene>
<dbReference type="Proteomes" id="UP001172101">
    <property type="component" value="Unassembled WGS sequence"/>
</dbReference>
<dbReference type="EMBL" id="JAUIRO010000005">
    <property type="protein sequence ID" value="KAK0713606.1"/>
    <property type="molecule type" value="Genomic_DNA"/>
</dbReference>